<reference evidence="1" key="1">
    <citation type="journal article" date="2020" name="Stud. Mycol.">
        <title>101 Dothideomycetes genomes: a test case for predicting lifestyles and emergence of pathogens.</title>
        <authorList>
            <person name="Haridas S."/>
            <person name="Albert R."/>
            <person name="Binder M."/>
            <person name="Bloem J."/>
            <person name="Labutti K."/>
            <person name="Salamov A."/>
            <person name="Andreopoulos B."/>
            <person name="Baker S."/>
            <person name="Barry K."/>
            <person name="Bills G."/>
            <person name="Bluhm B."/>
            <person name="Cannon C."/>
            <person name="Castanera R."/>
            <person name="Culley D."/>
            <person name="Daum C."/>
            <person name="Ezra D."/>
            <person name="Gonzalez J."/>
            <person name="Henrissat B."/>
            <person name="Kuo A."/>
            <person name="Liang C."/>
            <person name="Lipzen A."/>
            <person name="Lutzoni F."/>
            <person name="Magnuson J."/>
            <person name="Mondo S."/>
            <person name="Nolan M."/>
            <person name="Ohm R."/>
            <person name="Pangilinan J."/>
            <person name="Park H.-J."/>
            <person name="Ramirez L."/>
            <person name="Alfaro M."/>
            <person name="Sun H."/>
            <person name="Tritt A."/>
            <person name="Yoshinaga Y."/>
            <person name="Zwiers L.-H."/>
            <person name="Turgeon B."/>
            <person name="Goodwin S."/>
            <person name="Spatafora J."/>
            <person name="Crous P."/>
            <person name="Grigoriev I."/>
        </authorList>
    </citation>
    <scope>NUCLEOTIDE SEQUENCE</scope>
    <source>
        <strain evidence="1">CBS 125425</strain>
    </source>
</reference>
<protein>
    <submittedName>
        <fullName evidence="1">Uncharacterized protein</fullName>
    </submittedName>
</protein>
<keyword evidence="2" id="KW-1185">Reference proteome</keyword>
<proteinExistence type="predicted"/>
<organism evidence="1 2">
    <name type="scientific">Polyplosphaeria fusca</name>
    <dbReference type="NCBI Taxonomy" id="682080"/>
    <lineage>
        <taxon>Eukaryota</taxon>
        <taxon>Fungi</taxon>
        <taxon>Dikarya</taxon>
        <taxon>Ascomycota</taxon>
        <taxon>Pezizomycotina</taxon>
        <taxon>Dothideomycetes</taxon>
        <taxon>Pleosporomycetidae</taxon>
        <taxon>Pleosporales</taxon>
        <taxon>Tetraplosphaeriaceae</taxon>
        <taxon>Polyplosphaeria</taxon>
    </lineage>
</organism>
<sequence length="110" mass="11452">MNALVPVGCMPQSDLPRFAGTHHTSGANDAERAAASANQLLLLSKSISINMSAWLCIASSLNGTPSHLQNTCCFLPAPQPAPRCPTGSWCGRHMGNPAKAPAMSLVDTLP</sequence>
<name>A0A9P4R7H3_9PLEO</name>
<dbReference type="AlphaFoldDB" id="A0A9P4R7H3"/>
<dbReference type="EMBL" id="ML996111">
    <property type="protein sequence ID" value="KAF2738172.1"/>
    <property type="molecule type" value="Genomic_DNA"/>
</dbReference>
<accession>A0A9P4R7H3</accession>
<evidence type="ECO:0000313" key="1">
    <source>
        <dbReference type="EMBL" id="KAF2738172.1"/>
    </source>
</evidence>
<evidence type="ECO:0000313" key="2">
    <source>
        <dbReference type="Proteomes" id="UP000799444"/>
    </source>
</evidence>
<gene>
    <name evidence="1" type="ORF">EJ04DRAFT_71514</name>
</gene>
<comment type="caution">
    <text evidence="1">The sequence shown here is derived from an EMBL/GenBank/DDBJ whole genome shotgun (WGS) entry which is preliminary data.</text>
</comment>
<dbReference type="Proteomes" id="UP000799444">
    <property type="component" value="Unassembled WGS sequence"/>
</dbReference>